<keyword evidence="4 10" id="KW-0812">Transmembrane</keyword>
<keyword evidence="9 10" id="KW-0472">Membrane</keyword>
<dbReference type="NCBIfam" id="TIGR03919">
    <property type="entry name" value="T7SS_EccB"/>
    <property type="match status" value="1"/>
</dbReference>
<evidence type="ECO:0000313" key="12">
    <source>
        <dbReference type="Proteomes" id="UP000094224"/>
    </source>
</evidence>
<evidence type="ECO:0000313" key="11">
    <source>
        <dbReference type="EMBL" id="ODR09363.1"/>
    </source>
</evidence>
<proteinExistence type="inferred from homology"/>
<dbReference type="STRING" id="243061.AWC25_20490"/>
<organism evidence="11 12">
    <name type="scientific">Mycobacterium sherrisii</name>
    <dbReference type="NCBI Taxonomy" id="243061"/>
    <lineage>
        <taxon>Bacteria</taxon>
        <taxon>Bacillati</taxon>
        <taxon>Actinomycetota</taxon>
        <taxon>Actinomycetes</taxon>
        <taxon>Mycobacteriales</taxon>
        <taxon>Mycobacteriaceae</taxon>
        <taxon>Mycobacterium</taxon>
        <taxon>Mycobacterium simiae complex</taxon>
    </lineage>
</organism>
<dbReference type="GO" id="GO:0005886">
    <property type="term" value="C:plasma membrane"/>
    <property type="evidence" value="ECO:0007669"/>
    <property type="project" value="UniProtKB-SubCell"/>
</dbReference>
<evidence type="ECO:0000256" key="5">
    <source>
        <dbReference type="ARBA" id="ARBA00022741"/>
    </source>
</evidence>
<accession>A0A1E3T623</accession>
<comment type="subcellular location">
    <subcellularLocation>
        <location evidence="1">Cell membrane</location>
        <topology evidence="1">Single-pass membrane protein</topology>
    </subcellularLocation>
</comment>
<evidence type="ECO:0000256" key="10">
    <source>
        <dbReference type="SAM" id="Phobius"/>
    </source>
</evidence>
<dbReference type="GO" id="GO:0005524">
    <property type="term" value="F:ATP binding"/>
    <property type="evidence" value="ECO:0007669"/>
    <property type="project" value="UniProtKB-KW"/>
</dbReference>
<comment type="caution">
    <text evidence="11">The sequence shown here is derived from an EMBL/GenBank/DDBJ whole genome shotgun (WGS) entry which is preliminary data.</text>
</comment>
<keyword evidence="12" id="KW-1185">Reference proteome</keyword>
<dbReference type="GO" id="GO:0005576">
    <property type="term" value="C:extracellular region"/>
    <property type="evidence" value="ECO:0007669"/>
    <property type="project" value="TreeGrafter"/>
</dbReference>
<sequence>MTHQPTTWAHVSGYRFLLRRLERALHDGRTGASGDPLRARAAPLTLGGILALIAAAGCTLLGIVQPEPRLDGAPIVMGHHTGALYVRVGDTWHPVLNLASARLIAQTDADPLPVPESAIRHTKRGPMLGIPGAPALLGAPLSGDDADWAICDSGGVTTVVVGPAGKAAGRPLARDEALLVRAVAGPPAYLLYQGQRAVVDLADTAVVRALRLEGRVPITVAQALLNAVPEAAPITTPRIRNAGSRAASLPGFPVGSVLRVGRGDGDEYYAVLGIGVQRVGRVAADLLRFGDSRGSAEIARVPPDAIRGAQIVNTLPVATFPDRAPQVVDAGLGGAGFTVCVGTRVFVVGTGLPLPPGQAPVTLAQADGTGPALDAVFLPPGRTAYVRGSGAVATRYLVTDTGARFAVPDDDAARDLGLPAQAAVVPWPMLAVLPGGPELSRANASVGRDVLAGLR</sequence>
<dbReference type="Gene3D" id="3.30.2390.20">
    <property type="entry name" value="Type VII secretion system EccB, repeat 1 domain"/>
    <property type="match status" value="1"/>
</dbReference>
<keyword evidence="6" id="KW-0378">Hydrolase</keyword>
<evidence type="ECO:0000256" key="8">
    <source>
        <dbReference type="ARBA" id="ARBA00022989"/>
    </source>
</evidence>
<evidence type="ECO:0000256" key="9">
    <source>
        <dbReference type="ARBA" id="ARBA00023136"/>
    </source>
</evidence>
<keyword evidence="7" id="KW-0067">ATP-binding</keyword>
<dbReference type="PANTHER" id="PTHR40765:SF2">
    <property type="entry name" value="ESX-2 SECRETION SYSTEM ATPASE ECCB2"/>
    <property type="match status" value="1"/>
</dbReference>
<evidence type="ECO:0000256" key="6">
    <source>
        <dbReference type="ARBA" id="ARBA00022801"/>
    </source>
</evidence>
<dbReference type="AlphaFoldDB" id="A0A1E3T623"/>
<protein>
    <submittedName>
        <fullName evidence="11">Type VII secretion protein EccB</fullName>
    </submittedName>
</protein>
<evidence type="ECO:0000256" key="7">
    <source>
        <dbReference type="ARBA" id="ARBA00022840"/>
    </source>
</evidence>
<dbReference type="InterPro" id="IPR007795">
    <property type="entry name" value="T7SS_EccB"/>
</dbReference>
<dbReference type="InterPro" id="IPR044857">
    <property type="entry name" value="T7SS_EccB_R1"/>
</dbReference>
<keyword evidence="8 10" id="KW-1133">Transmembrane helix</keyword>
<dbReference type="PANTHER" id="PTHR40765">
    <property type="entry name" value="ESX-2 SECRETION SYSTEM ATPASE ECCB2"/>
    <property type="match status" value="1"/>
</dbReference>
<dbReference type="OrthoDB" id="3847604at2"/>
<keyword evidence="5" id="KW-0547">Nucleotide-binding</keyword>
<comment type="similarity">
    <text evidence="2">Belongs to the EccB family.</text>
</comment>
<evidence type="ECO:0000256" key="3">
    <source>
        <dbReference type="ARBA" id="ARBA00022475"/>
    </source>
</evidence>
<dbReference type="EMBL" id="MIHC01000005">
    <property type="protein sequence ID" value="ODR09363.1"/>
    <property type="molecule type" value="Genomic_DNA"/>
</dbReference>
<gene>
    <name evidence="11" type="ORF">BHQ21_04625</name>
</gene>
<dbReference type="InterPro" id="IPR042485">
    <property type="entry name" value="T7SS_EccB_R3"/>
</dbReference>
<evidence type="ECO:0000256" key="4">
    <source>
        <dbReference type="ARBA" id="ARBA00022692"/>
    </source>
</evidence>
<name>A0A1E3T623_9MYCO</name>
<dbReference type="Proteomes" id="UP000094224">
    <property type="component" value="Unassembled WGS sequence"/>
</dbReference>
<feature type="transmembrane region" description="Helical" evidence="10">
    <location>
        <begin position="44"/>
        <end position="64"/>
    </location>
</feature>
<dbReference type="RefSeq" id="WP_069399136.1">
    <property type="nucleotide sequence ID" value="NZ_JACKTB010000047.1"/>
</dbReference>
<evidence type="ECO:0000256" key="1">
    <source>
        <dbReference type="ARBA" id="ARBA00004162"/>
    </source>
</evidence>
<keyword evidence="3" id="KW-1003">Cell membrane</keyword>
<dbReference type="Gene3D" id="2.40.50.910">
    <property type="entry name" value="Type VII secretion system EccB, repeat 3 domain"/>
    <property type="match status" value="1"/>
</dbReference>
<evidence type="ECO:0000256" key="2">
    <source>
        <dbReference type="ARBA" id="ARBA00008149"/>
    </source>
</evidence>
<dbReference type="Pfam" id="PF05108">
    <property type="entry name" value="T7SS_ESX1_EccB"/>
    <property type="match status" value="1"/>
</dbReference>
<dbReference type="GO" id="GO:0016787">
    <property type="term" value="F:hydrolase activity"/>
    <property type="evidence" value="ECO:0007669"/>
    <property type="project" value="UniProtKB-KW"/>
</dbReference>
<reference evidence="12" key="1">
    <citation type="submission" date="2016-09" db="EMBL/GenBank/DDBJ databases">
        <authorList>
            <person name="Greninger A.L."/>
            <person name="Jerome K.R."/>
            <person name="Mcnair B."/>
            <person name="Wallis C."/>
            <person name="Fang F."/>
        </authorList>
    </citation>
    <scope>NUCLEOTIDE SEQUENCE [LARGE SCALE GENOMIC DNA]</scope>
    <source>
        <strain evidence="12">BC1_M4</strain>
    </source>
</reference>